<evidence type="ECO:0000313" key="3">
    <source>
        <dbReference type="Proteomes" id="UP000238218"/>
    </source>
</evidence>
<evidence type="ECO:0008006" key="4">
    <source>
        <dbReference type="Google" id="ProtNLM"/>
    </source>
</evidence>
<organism evidence="2 3">
    <name type="scientific">Aphanothece cf. minutissima CCALA 015</name>
    <dbReference type="NCBI Taxonomy" id="2107695"/>
    <lineage>
        <taxon>Bacteria</taxon>
        <taxon>Bacillati</taxon>
        <taxon>Cyanobacteriota</taxon>
        <taxon>Cyanophyceae</taxon>
        <taxon>Oscillatoriophycideae</taxon>
        <taxon>Chroococcales</taxon>
        <taxon>Aphanothecaceae</taxon>
        <taxon>Aphanothece</taxon>
    </lineage>
</organism>
<comment type="caution">
    <text evidence="2">The sequence shown here is derived from an EMBL/GenBank/DDBJ whole genome shotgun (WGS) entry which is preliminary data.</text>
</comment>
<protein>
    <recommendedName>
        <fullName evidence="4">DUF1311 domain-containing protein</fullName>
    </recommendedName>
</protein>
<accession>A0ABX5F4Y1</accession>
<evidence type="ECO:0000256" key="1">
    <source>
        <dbReference type="SAM" id="SignalP"/>
    </source>
</evidence>
<name>A0ABX5F4Y1_9CHRO</name>
<sequence length="136" mass="15240">MRHVLALSLSGWWLAAPAMAAEGEACRNLLDQRHALAEQAMKAEIALVRTIRERICPVLSQQADGANANDRNGQAIDYQALIDCRHKAEEQLLRSQPVLYVNRQQFRFYTAAGAKLARQADGLVMPSRDQECPQLR</sequence>
<reference evidence="2 3" key="2">
    <citation type="submission" date="2018-03" db="EMBL/GenBank/DDBJ databases">
        <title>The ancient ancestry and fast evolution of plastids.</title>
        <authorList>
            <person name="Moore K.R."/>
            <person name="Magnabosco C."/>
            <person name="Momper L."/>
            <person name="Gold D.A."/>
            <person name="Bosak T."/>
            <person name="Fournier G.P."/>
        </authorList>
    </citation>
    <scope>NUCLEOTIDE SEQUENCE [LARGE SCALE GENOMIC DNA]</scope>
    <source>
        <strain evidence="2 3">CCALA 015</strain>
    </source>
</reference>
<feature type="signal peptide" evidence="1">
    <location>
        <begin position="1"/>
        <end position="20"/>
    </location>
</feature>
<dbReference type="Proteomes" id="UP000238218">
    <property type="component" value="Unassembled WGS sequence"/>
</dbReference>
<evidence type="ECO:0000313" key="2">
    <source>
        <dbReference type="EMBL" id="PSB36346.1"/>
    </source>
</evidence>
<feature type="chain" id="PRO_5047269827" description="DUF1311 domain-containing protein" evidence="1">
    <location>
        <begin position="21"/>
        <end position="136"/>
    </location>
</feature>
<gene>
    <name evidence="2" type="ORF">C7B81_13925</name>
</gene>
<keyword evidence="3" id="KW-1185">Reference proteome</keyword>
<dbReference type="RefSeq" id="WP_106222655.1">
    <property type="nucleotide sequence ID" value="NZ_PVWP01000010.1"/>
</dbReference>
<proteinExistence type="predicted"/>
<reference evidence="2 3" key="1">
    <citation type="submission" date="2018-02" db="EMBL/GenBank/DDBJ databases">
        <authorList>
            <person name="Moore K."/>
            <person name="Momper L."/>
        </authorList>
    </citation>
    <scope>NUCLEOTIDE SEQUENCE [LARGE SCALE GENOMIC DNA]</scope>
    <source>
        <strain evidence="2 3">CCALA 015</strain>
    </source>
</reference>
<keyword evidence="1" id="KW-0732">Signal</keyword>
<dbReference type="EMBL" id="PVWP01000010">
    <property type="protein sequence ID" value="PSB36346.1"/>
    <property type="molecule type" value="Genomic_DNA"/>
</dbReference>